<dbReference type="InterPro" id="IPR049306">
    <property type="entry name" value="GLV1-2"/>
</dbReference>
<name>A0A834YMA4_TETSI</name>
<evidence type="ECO:0000256" key="1">
    <source>
        <dbReference type="SAM" id="MobiDB-lite"/>
    </source>
</evidence>
<feature type="chain" id="PRO_5032903657" evidence="2">
    <location>
        <begin position="22"/>
        <end position="141"/>
    </location>
</feature>
<feature type="compositionally biased region" description="Basic and acidic residues" evidence="1">
    <location>
        <begin position="98"/>
        <end position="114"/>
    </location>
</feature>
<dbReference type="PANTHER" id="PTHR33743">
    <property type="entry name" value="PROTEIN GOLVEN 6-RELATED"/>
    <property type="match status" value="1"/>
</dbReference>
<dbReference type="OrthoDB" id="1903945at2759"/>
<reference evidence="3 4" key="1">
    <citation type="submission" date="2020-04" db="EMBL/GenBank/DDBJ databases">
        <title>Plant Genome Project.</title>
        <authorList>
            <person name="Zhang R.-G."/>
        </authorList>
    </citation>
    <scope>NUCLEOTIDE SEQUENCE [LARGE SCALE GENOMIC DNA]</scope>
    <source>
        <strain evidence="3">YNK0</strain>
        <tissue evidence="3">Leaf</tissue>
    </source>
</reference>
<accession>A0A834YMA4</accession>
<gene>
    <name evidence="3" type="ORF">HHK36_025861</name>
</gene>
<evidence type="ECO:0000313" key="4">
    <source>
        <dbReference type="Proteomes" id="UP000655225"/>
    </source>
</evidence>
<keyword evidence="4" id="KW-1185">Reference proteome</keyword>
<organism evidence="3 4">
    <name type="scientific">Tetracentron sinense</name>
    <name type="common">Spur-leaf</name>
    <dbReference type="NCBI Taxonomy" id="13715"/>
    <lineage>
        <taxon>Eukaryota</taxon>
        <taxon>Viridiplantae</taxon>
        <taxon>Streptophyta</taxon>
        <taxon>Embryophyta</taxon>
        <taxon>Tracheophyta</taxon>
        <taxon>Spermatophyta</taxon>
        <taxon>Magnoliopsida</taxon>
        <taxon>Trochodendrales</taxon>
        <taxon>Trochodendraceae</taxon>
        <taxon>Tetracentron</taxon>
    </lineage>
</organism>
<dbReference type="Proteomes" id="UP000655225">
    <property type="component" value="Unassembled WGS sequence"/>
</dbReference>
<protein>
    <submittedName>
        <fullName evidence="3">Uncharacterized protein</fullName>
    </submittedName>
</protein>
<dbReference type="EMBL" id="JABCRI010000019">
    <property type="protein sequence ID" value="KAF8389168.1"/>
    <property type="molecule type" value="Genomic_DNA"/>
</dbReference>
<dbReference type="OMA" id="CTGKIKN"/>
<comment type="caution">
    <text evidence="3">The sequence shown here is derived from an EMBL/GenBank/DDBJ whole genome shotgun (WGS) entry which is preliminary data.</text>
</comment>
<dbReference type="PANTHER" id="PTHR33743:SF19">
    <property type="entry name" value="PROTEIN GOLVEN 6"/>
    <property type="match status" value="1"/>
</dbReference>
<feature type="region of interest" description="Disordered" evidence="1">
    <location>
        <begin position="78"/>
        <end position="114"/>
    </location>
</feature>
<dbReference type="AlphaFoldDB" id="A0A834YMA4"/>
<proteinExistence type="predicted"/>
<dbReference type="Pfam" id="PF21529">
    <property type="entry name" value="GLV1-2"/>
    <property type="match status" value="1"/>
</dbReference>
<sequence length="141" mass="15762">MRPCLLVSILLLPFLIDEAHGIQLEQGFISAGHLKIHVVQKEKESSLIEASGVGDWEVVFCRNECSGRSRKLMAKTISTSTTTTSENVKSTGWTPTPLKRDGNEESFSAEHREVASERYPDIIDIVEKDYSPAKRKPPIHN</sequence>
<evidence type="ECO:0000256" key="2">
    <source>
        <dbReference type="SAM" id="SignalP"/>
    </source>
</evidence>
<feature type="signal peptide" evidence="2">
    <location>
        <begin position="1"/>
        <end position="21"/>
    </location>
</feature>
<keyword evidence="2" id="KW-0732">Signal</keyword>
<evidence type="ECO:0000313" key="3">
    <source>
        <dbReference type="EMBL" id="KAF8389168.1"/>
    </source>
</evidence>